<sequence>MTTEDSRTMNKENGALSNATSAQLIDCYYAIWRPVLITIYIVVFIGGACGAIRMLFLLMKMNKLSVTTTVTINLVVIHSLFLVTVPFRLYYYIKIQWIFGSYFCKLVSIMIHLHMDLAFLFYMIVLLIRCLIFFQWKDKVEFYRNLHAVATSAAVWFLAVVTVVPVMSIWYGKTGKYEETKCFAFHKEFSYGAVKALNYALIGVMVILTCALVGLQVFMLVKLVRNLSGSVWSHQEFRAQLKSVFFVCVIVFCFIPHHIFRIYYIRHVGDKQYAQLAVFNEVFLSITAISCLDLFFLVITGRKIRMPNLMALSCC</sequence>
<dbReference type="PANTHER" id="PTHR24237:SF35">
    <property type="entry name" value="G-PROTEIN COUPLED RECEPTOR 141-RELATED"/>
    <property type="match status" value="1"/>
</dbReference>
<name>A0A9Q0XPK9_9SAUR</name>
<organism evidence="10 11">
    <name type="scientific">Phrynocephalus forsythii</name>
    <dbReference type="NCBI Taxonomy" id="171643"/>
    <lineage>
        <taxon>Eukaryota</taxon>
        <taxon>Metazoa</taxon>
        <taxon>Chordata</taxon>
        <taxon>Craniata</taxon>
        <taxon>Vertebrata</taxon>
        <taxon>Euteleostomi</taxon>
        <taxon>Lepidosauria</taxon>
        <taxon>Squamata</taxon>
        <taxon>Bifurcata</taxon>
        <taxon>Unidentata</taxon>
        <taxon>Episquamata</taxon>
        <taxon>Toxicofera</taxon>
        <taxon>Iguania</taxon>
        <taxon>Acrodonta</taxon>
        <taxon>Agamidae</taxon>
        <taxon>Agaminae</taxon>
        <taxon>Phrynocephalus</taxon>
    </lineage>
</organism>
<evidence type="ECO:0000259" key="9">
    <source>
        <dbReference type="PROSITE" id="PS50262"/>
    </source>
</evidence>
<dbReference type="Gene3D" id="1.20.1070.10">
    <property type="entry name" value="Rhodopsin 7-helix transmembrane proteins"/>
    <property type="match status" value="1"/>
</dbReference>
<evidence type="ECO:0000256" key="1">
    <source>
        <dbReference type="ARBA" id="ARBA00004141"/>
    </source>
</evidence>
<dbReference type="GO" id="GO:0004930">
    <property type="term" value="F:G protein-coupled receptor activity"/>
    <property type="evidence" value="ECO:0007669"/>
    <property type="project" value="UniProtKB-KW"/>
</dbReference>
<dbReference type="Pfam" id="PF00001">
    <property type="entry name" value="7tm_1"/>
    <property type="match status" value="1"/>
</dbReference>
<keyword evidence="4" id="KW-0297">G-protein coupled receptor</keyword>
<evidence type="ECO:0000256" key="4">
    <source>
        <dbReference type="ARBA" id="ARBA00023040"/>
    </source>
</evidence>
<feature type="transmembrane region" description="Helical" evidence="8">
    <location>
        <begin position="70"/>
        <end position="93"/>
    </location>
</feature>
<proteinExistence type="predicted"/>
<keyword evidence="2 8" id="KW-0812">Transmembrane</keyword>
<comment type="caution">
    <text evidence="10">The sequence shown here is derived from an EMBL/GenBank/DDBJ whole genome shotgun (WGS) entry which is preliminary data.</text>
</comment>
<dbReference type="SUPFAM" id="SSF81321">
    <property type="entry name" value="Family A G protein-coupled receptor-like"/>
    <property type="match status" value="1"/>
</dbReference>
<feature type="transmembrane region" description="Helical" evidence="8">
    <location>
        <begin position="146"/>
        <end position="171"/>
    </location>
</feature>
<dbReference type="PROSITE" id="PS50262">
    <property type="entry name" value="G_PROTEIN_RECEP_F1_2"/>
    <property type="match status" value="1"/>
</dbReference>
<evidence type="ECO:0000256" key="6">
    <source>
        <dbReference type="ARBA" id="ARBA00023170"/>
    </source>
</evidence>
<dbReference type="Proteomes" id="UP001142489">
    <property type="component" value="Unassembled WGS sequence"/>
</dbReference>
<feature type="transmembrane region" description="Helical" evidence="8">
    <location>
        <begin position="37"/>
        <end position="58"/>
    </location>
</feature>
<feature type="transmembrane region" description="Helical" evidence="8">
    <location>
        <begin position="244"/>
        <end position="264"/>
    </location>
</feature>
<keyword evidence="11" id="KW-1185">Reference proteome</keyword>
<keyword evidence="3 8" id="KW-1133">Transmembrane helix</keyword>
<gene>
    <name evidence="10" type="ORF">JRQ81_018965</name>
</gene>
<comment type="subcellular location">
    <subcellularLocation>
        <location evidence="1">Membrane</location>
        <topology evidence="1">Multi-pass membrane protein</topology>
    </subcellularLocation>
</comment>
<feature type="domain" description="G-protein coupled receptors family 1 profile" evidence="9">
    <location>
        <begin position="50"/>
        <end position="298"/>
    </location>
</feature>
<keyword evidence="5 8" id="KW-0472">Membrane</keyword>
<dbReference type="InterPro" id="IPR017452">
    <property type="entry name" value="GPCR_Rhodpsn_7TM"/>
</dbReference>
<evidence type="ECO:0000313" key="11">
    <source>
        <dbReference type="Proteomes" id="UP001142489"/>
    </source>
</evidence>
<evidence type="ECO:0000256" key="5">
    <source>
        <dbReference type="ARBA" id="ARBA00023136"/>
    </source>
</evidence>
<feature type="transmembrane region" description="Helical" evidence="8">
    <location>
        <begin position="113"/>
        <end position="134"/>
    </location>
</feature>
<evidence type="ECO:0000256" key="2">
    <source>
        <dbReference type="ARBA" id="ARBA00022692"/>
    </source>
</evidence>
<dbReference type="PANTHER" id="PTHR24237">
    <property type="entry name" value="G-PROTEIN COUPLED RECEPTOR"/>
    <property type="match status" value="1"/>
</dbReference>
<dbReference type="EMBL" id="JAPFRF010000009">
    <property type="protein sequence ID" value="KAJ7322678.1"/>
    <property type="molecule type" value="Genomic_DNA"/>
</dbReference>
<dbReference type="GO" id="GO:0008142">
    <property type="term" value="F:oxysterol binding"/>
    <property type="evidence" value="ECO:0007669"/>
    <property type="project" value="InterPro"/>
</dbReference>
<evidence type="ECO:0000313" key="10">
    <source>
        <dbReference type="EMBL" id="KAJ7322678.1"/>
    </source>
</evidence>
<accession>A0A9Q0XPK9</accession>
<dbReference type="InterPro" id="IPR000276">
    <property type="entry name" value="GPCR_Rhodpsn"/>
</dbReference>
<dbReference type="GO" id="GO:0016020">
    <property type="term" value="C:membrane"/>
    <property type="evidence" value="ECO:0007669"/>
    <property type="project" value="UniProtKB-SubCell"/>
</dbReference>
<reference evidence="10" key="1">
    <citation type="journal article" date="2023" name="DNA Res.">
        <title>Chromosome-level genome assembly of Phrynocephalus forsythii using third-generation DNA sequencing and Hi-C analysis.</title>
        <authorList>
            <person name="Qi Y."/>
            <person name="Zhao W."/>
            <person name="Zhao Y."/>
            <person name="Niu C."/>
            <person name="Cao S."/>
            <person name="Zhang Y."/>
        </authorList>
    </citation>
    <scope>NUCLEOTIDE SEQUENCE</scope>
    <source>
        <tissue evidence="10">Muscle</tissue>
    </source>
</reference>
<feature type="transmembrane region" description="Helical" evidence="8">
    <location>
        <begin position="199"/>
        <end position="224"/>
    </location>
</feature>
<keyword evidence="7" id="KW-0807">Transducer</keyword>
<dbReference type="PRINTS" id="PR01157">
    <property type="entry name" value="P2YPURNOCPTR"/>
</dbReference>
<evidence type="ECO:0000256" key="7">
    <source>
        <dbReference type="ARBA" id="ARBA00023224"/>
    </source>
</evidence>
<evidence type="ECO:0000256" key="8">
    <source>
        <dbReference type="SAM" id="Phobius"/>
    </source>
</evidence>
<dbReference type="InterPro" id="IPR047160">
    <property type="entry name" value="GP183-like"/>
</dbReference>
<feature type="transmembrane region" description="Helical" evidence="8">
    <location>
        <begin position="276"/>
        <end position="300"/>
    </location>
</feature>
<keyword evidence="6" id="KW-0675">Receptor</keyword>
<dbReference type="AlphaFoldDB" id="A0A9Q0XPK9"/>
<evidence type="ECO:0000256" key="3">
    <source>
        <dbReference type="ARBA" id="ARBA00022989"/>
    </source>
</evidence>
<protein>
    <recommendedName>
        <fullName evidence="9">G-protein coupled receptors family 1 profile domain-containing protein</fullName>
    </recommendedName>
</protein>